<name>A0A411ATR2_9EUCA</name>
<evidence type="ECO:0000256" key="2">
    <source>
        <dbReference type="ARBA" id="ARBA00005698"/>
    </source>
</evidence>
<comment type="catalytic activity">
    <reaction evidence="15">
        <text>a ubiquinone + NADH + 5 H(+)(in) = a ubiquinol + NAD(+) + 4 H(+)(out)</text>
        <dbReference type="Rhea" id="RHEA:29091"/>
        <dbReference type="Rhea" id="RHEA-COMP:9565"/>
        <dbReference type="Rhea" id="RHEA-COMP:9566"/>
        <dbReference type="ChEBI" id="CHEBI:15378"/>
        <dbReference type="ChEBI" id="CHEBI:16389"/>
        <dbReference type="ChEBI" id="CHEBI:17976"/>
        <dbReference type="ChEBI" id="CHEBI:57540"/>
        <dbReference type="ChEBI" id="CHEBI:57945"/>
        <dbReference type="EC" id="7.1.1.2"/>
    </reaction>
</comment>
<evidence type="ECO:0000256" key="7">
    <source>
        <dbReference type="ARBA" id="ARBA00022692"/>
    </source>
</evidence>
<accession>A0A411ATR2</accession>
<dbReference type="InterPro" id="IPR050269">
    <property type="entry name" value="ComplexI_Subunit6"/>
</dbReference>
<dbReference type="AlphaFoldDB" id="A0A411ATR2"/>
<reference evidence="17" key="1">
    <citation type="submission" date="2017-11" db="EMBL/GenBank/DDBJ databases">
        <title>Complete mitochondrial genome of Ombrastacoides huonensis.</title>
        <authorList>
            <person name="Tan M.H."/>
            <person name="Gan H.M."/>
            <person name="Lee Y.P."/>
            <person name="Austin C.M."/>
        </authorList>
    </citation>
    <scope>NUCLEOTIDE SEQUENCE</scope>
</reference>
<evidence type="ECO:0000256" key="12">
    <source>
        <dbReference type="ARBA" id="ARBA00023128"/>
    </source>
</evidence>
<organism evidence="17">
    <name type="scientific">Ombrastacoides huonensis</name>
    <dbReference type="NCBI Taxonomy" id="217112"/>
    <lineage>
        <taxon>Eukaryota</taxon>
        <taxon>Metazoa</taxon>
        <taxon>Ecdysozoa</taxon>
        <taxon>Arthropoda</taxon>
        <taxon>Crustacea</taxon>
        <taxon>Multicrustacea</taxon>
        <taxon>Malacostraca</taxon>
        <taxon>Eumalacostraca</taxon>
        <taxon>Eucarida</taxon>
        <taxon>Decapoda</taxon>
        <taxon>Pleocyemata</taxon>
        <taxon>Astacidea</taxon>
        <taxon>Parastacoidea</taxon>
        <taxon>Parastacidae</taxon>
        <taxon>Ombrastacoides</taxon>
    </lineage>
</organism>
<evidence type="ECO:0000256" key="10">
    <source>
        <dbReference type="ARBA" id="ARBA00022989"/>
    </source>
</evidence>
<comment type="subcellular location">
    <subcellularLocation>
        <location evidence="1">Mitochondrion membrane</location>
        <topology evidence="1">Multi-pass membrane protein</topology>
    </subcellularLocation>
</comment>
<keyword evidence="9" id="KW-0249">Electron transport</keyword>
<keyword evidence="11" id="KW-0520">NAD</keyword>
<dbReference type="EMBL" id="MG551494">
    <property type="protein sequence ID" value="QAX91380.1"/>
    <property type="molecule type" value="Genomic_DNA"/>
</dbReference>
<sequence length="174" mass="19219">MLYFLFPFVLSLSLIFSTLTHPLSMGVTLLVQTSLICLLSGLSSPSFWFSYILFLIFLGGLLIIFIYVASLASNEPFKLYFKSFSILLLLTLLSAFSLLTLLDPLISPSQVSLYAPSIFFNKNINPTLSATMMIYSSTSSPLTVLMILYLLFTLIVVVKIISVPASPLRPLASL</sequence>
<evidence type="ECO:0000256" key="8">
    <source>
        <dbReference type="ARBA" id="ARBA00022967"/>
    </source>
</evidence>
<keyword evidence="13 16" id="KW-0472">Membrane</keyword>
<evidence type="ECO:0000256" key="6">
    <source>
        <dbReference type="ARBA" id="ARBA00022660"/>
    </source>
</evidence>
<keyword evidence="12 17" id="KW-0496">Mitochondrion</keyword>
<keyword evidence="5" id="KW-0813">Transport</keyword>
<evidence type="ECO:0000256" key="16">
    <source>
        <dbReference type="SAM" id="Phobius"/>
    </source>
</evidence>
<dbReference type="EC" id="7.1.1.2" evidence="3"/>
<evidence type="ECO:0000256" key="5">
    <source>
        <dbReference type="ARBA" id="ARBA00022448"/>
    </source>
</evidence>
<feature type="transmembrane region" description="Helical" evidence="16">
    <location>
        <begin position="142"/>
        <end position="161"/>
    </location>
</feature>
<evidence type="ECO:0000256" key="13">
    <source>
        <dbReference type="ARBA" id="ARBA00023136"/>
    </source>
</evidence>
<keyword evidence="10 16" id="KW-1133">Transmembrane helix</keyword>
<feature type="transmembrane region" description="Helical" evidence="16">
    <location>
        <begin position="84"/>
        <end position="102"/>
    </location>
</feature>
<evidence type="ECO:0000256" key="9">
    <source>
        <dbReference type="ARBA" id="ARBA00022982"/>
    </source>
</evidence>
<evidence type="ECO:0000256" key="14">
    <source>
        <dbReference type="ARBA" id="ARBA00031019"/>
    </source>
</evidence>
<evidence type="ECO:0000256" key="1">
    <source>
        <dbReference type="ARBA" id="ARBA00004225"/>
    </source>
</evidence>
<proteinExistence type="inferred from homology"/>
<dbReference type="PANTHER" id="PTHR11435:SF1">
    <property type="entry name" value="NADH-UBIQUINONE OXIDOREDUCTASE CHAIN 6"/>
    <property type="match status" value="1"/>
</dbReference>
<dbReference type="GO" id="GO:0031966">
    <property type="term" value="C:mitochondrial membrane"/>
    <property type="evidence" value="ECO:0007669"/>
    <property type="project" value="UniProtKB-SubCell"/>
</dbReference>
<evidence type="ECO:0000256" key="4">
    <source>
        <dbReference type="ARBA" id="ARBA00021095"/>
    </source>
</evidence>
<gene>
    <name evidence="17" type="primary">nad6</name>
</gene>
<dbReference type="GO" id="GO:0008137">
    <property type="term" value="F:NADH dehydrogenase (ubiquinone) activity"/>
    <property type="evidence" value="ECO:0007669"/>
    <property type="project" value="UniProtKB-EC"/>
</dbReference>
<protein>
    <recommendedName>
        <fullName evidence="4">NADH-ubiquinone oxidoreductase chain 6</fullName>
        <ecNumber evidence="3">7.1.1.2</ecNumber>
    </recommendedName>
    <alternativeName>
        <fullName evidence="14">NADH dehydrogenase subunit 6</fullName>
    </alternativeName>
</protein>
<keyword evidence="6" id="KW-0679">Respiratory chain</keyword>
<keyword evidence="7 16" id="KW-0812">Transmembrane</keyword>
<evidence type="ECO:0000256" key="3">
    <source>
        <dbReference type="ARBA" id="ARBA00012944"/>
    </source>
</evidence>
<evidence type="ECO:0000256" key="15">
    <source>
        <dbReference type="ARBA" id="ARBA00049551"/>
    </source>
</evidence>
<evidence type="ECO:0000313" key="17">
    <source>
        <dbReference type="EMBL" id="QAX91380.1"/>
    </source>
</evidence>
<comment type="similarity">
    <text evidence="2">Belongs to the complex I subunit 6 family.</text>
</comment>
<geneLocation type="mitochondrion" evidence="17"/>
<feature type="transmembrane region" description="Helical" evidence="16">
    <location>
        <begin position="49"/>
        <end position="72"/>
    </location>
</feature>
<keyword evidence="8" id="KW-1278">Translocase</keyword>
<dbReference type="PANTHER" id="PTHR11435">
    <property type="entry name" value="NADH UBIQUINONE OXIDOREDUCTASE SUBUNIT ND6"/>
    <property type="match status" value="1"/>
</dbReference>
<evidence type="ECO:0000256" key="11">
    <source>
        <dbReference type="ARBA" id="ARBA00023027"/>
    </source>
</evidence>